<dbReference type="GO" id="GO:0008233">
    <property type="term" value="F:peptidase activity"/>
    <property type="evidence" value="ECO:0007669"/>
    <property type="project" value="InterPro"/>
</dbReference>
<dbReference type="RefSeq" id="WP_181752882.1">
    <property type="nucleotide sequence ID" value="NZ_JACEIQ010000015.1"/>
</dbReference>
<evidence type="ECO:0000259" key="2">
    <source>
        <dbReference type="Pfam" id="PF12146"/>
    </source>
</evidence>
<dbReference type="EMBL" id="JACEIQ010000015">
    <property type="protein sequence ID" value="MBA4495438.1"/>
    <property type="molecule type" value="Genomic_DNA"/>
</dbReference>
<accession>A0A7W2AA07</accession>
<comment type="caution">
    <text evidence="3">The sequence shown here is derived from an EMBL/GenBank/DDBJ whole genome shotgun (WGS) entry which is preliminary data.</text>
</comment>
<keyword evidence="1 3" id="KW-0378">Hydrolase</keyword>
<dbReference type="InterPro" id="IPR029058">
    <property type="entry name" value="AB_hydrolase_fold"/>
</dbReference>
<evidence type="ECO:0000313" key="4">
    <source>
        <dbReference type="Proteomes" id="UP000535491"/>
    </source>
</evidence>
<dbReference type="InterPro" id="IPR022742">
    <property type="entry name" value="Hydrolase_4"/>
</dbReference>
<name>A0A7W2AA07_9BACL</name>
<protein>
    <submittedName>
        <fullName evidence="3">Alpha/beta hydrolase</fullName>
    </submittedName>
</protein>
<keyword evidence="4" id="KW-1185">Reference proteome</keyword>
<dbReference type="PANTHER" id="PTHR43329">
    <property type="entry name" value="EPOXIDE HYDROLASE"/>
    <property type="match status" value="1"/>
</dbReference>
<dbReference type="Pfam" id="PF12146">
    <property type="entry name" value="Hydrolase_4"/>
    <property type="match status" value="1"/>
</dbReference>
<dbReference type="AlphaFoldDB" id="A0A7W2AA07"/>
<evidence type="ECO:0000256" key="1">
    <source>
        <dbReference type="ARBA" id="ARBA00022801"/>
    </source>
</evidence>
<sequence>MFKNWTPPHEDPMGIKIDGSIAAIEKVNIGGIEQAIMLRGKSTGNPLLLFLHGGPGIAQIGFARHYQKELENHFLVVNWDQRGAGKSYSKKIRKASMNLEQFISDTYELISKLLERFGQKKLFLVGHSWGSVIGAFVAQRYPELIHAYISSGQMVHREQSMMVSYHLLLFTAMKKGKQSALKALRKIGCPPYQSSKDLSAYWKCLARLGGSIRNGSLIKKLSRGFLSSEYTAGDWLRFRRGIRFSLKHLKLALMKVNLFEQVPELQVPAYFFVGRYDYLAPSELQEQYYEYLDAPVKDIIWFENSAHAPHLEEPLPFFINCLRVKEEILTPRPSQKSLLYV</sequence>
<reference evidence="3 4" key="1">
    <citation type="submission" date="2020-07" db="EMBL/GenBank/DDBJ databases">
        <authorList>
            <person name="Feng H."/>
        </authorList>
    </citation>
    <scope>NUCLEOTIDE SEQUENCE [LARGE SCALE GENOMIC DNA]</scope>
    <source>
        <strain evidence="4">s-10</strain>
    </source>
</reference>
<dbReference type="SUPFAM" id="SSF53474">
    <property type="entry name" value="alpha/beta-Hydrolases"/>
    <property type="match status" value="1"/>
</dbReference>
<gene>
    <name evidence="3" type="ORF">H1191_14110</name>
</gene>
<dbReference type="Gene3D" id="3.40.50.1820">
    <property type="entry name" value="alpha/beta hydrolase"/>
    <property type="match status" value="1"/>
</dbReference>
<dbReference type="PRINTS" id="PR00793">
    <property type="entry name" value="PROAMNOPTASE"/>
</dbReference>
<dbReference type="Proteomes" id="UP000535491">
    <property type="component" value="Unassembled WGS sequence"/>
</dbReference>
<proteinExistence type="predicted"/>
<dbReference type="InterPro" id="IPR002410">
    <property type="entry name" value="Peptidase_S33"/>
</dbReference>
<evidence type="ECO:0000313" key="3">
    <source>
        <dbReference type="EMBL" id="MBA4495438.1"/>
    </source>
</evidence>
<dbReference type="GO" id="GO:0006508">
    <property type="term" value="P:proteolysis"/>
    <property type="evidence" value="ECO:0007669"/>
    <property type="project" value="InterPro"/>
</dbReference>
<organism evidence="3 4">
    <name type="scientific">Paenactinomyces guangxiensis</name>
    <dbReference type="NCBI Taxonomy" id="1490290"/>
    <lineage>
        <taxon>Bacteria</taxon>
        <taxon>Bacillati</taxon>
        <taxon>Bacillota</taxon>
        <taxon>Bacilli</taxon>
        <taxon>Bacillales</taxon>
        <taxon>Thermoactinomycetaceae</taxon>
        <taxon>Paenactinomyces</taxon>
    </lineage>
</organism>
<feature type="domain" description="Serine aminopeptidase S33" evidence="2">
    <location>
        <begin position="59"/>
        <end position="313"/>
    </location>
</feature>